<dbReference type="GO" id="GO:0030894">
    <property type="term" value="C:replisome"/>
    <property type="evidence" value="ECO:0007669"/>
    <property type="project" value="TreeGrafter"/>
</dbReference>
<dbReference type="InterPro" id="IPR011545">
    <property type="entry name" value="DEAD/DEAH_box_helicase_dom"/>
</dbReference>
<comment type="similarity">
    <text evidence="1">Belongs to the helicase family. RecQ subfamily.</text>
</comment>
<keyword evidence="6" id="KW-0067">ATP-binding</keyword>
<dbReference type="GO" id="GO:0005737">
    <property type="term" value="C:cytoplasm"/>
    <property type="evidence" value="ECO:0007669"/>
    <property type="project" value="TreeGrafter"/>
</dbReference>
<evidence type="ECO:0000256" key="2">
    <source>
        <dbReference type="ARBA" id="ARBA00022723"/>
    </source>
</evidence>
<dbReference type="InterPro" id="IPR000836">
    <property type="entry name" value="PRTase_dom"/>
</dbReference>
<dbReference type="GO" id="GO:0043590">
    <property type="term" value="C:bacterial nucleoid"/>
    <property type="evidence" value="ECO:0007669"/>
    <property type="project" value="TreeGrafter"/>
</dbReference>
<comment type="catalytic activity">
    <reaction evidence="9">
        <text>Couples ATP hydrolysis with the unwinding of duplex DNA by translocating in the 3'-5' direction.</text>
        <dbReference type="EC" id="5.6.2.4"/>
    </reaction>
</comment>
<name>K0JX15_SACES</name>
<dbReference type="STRING" id="1179773.BN6_14300"/>
<proteinExistence type="inferred from homology"/>
<evidence type="ECO:0000256" key="5">
    <source>
        <dbReference type="ARBA" id="ARBA00022806"/>
    </source>
</evidence>
<organism evidence="15 16">
    <name type="scientific">Saccharothrix espanaensis (strain ATCC 51144 / DSM 44229 / JCM 9112 / NBRC 15066 / NRRL 15764)</name>
    <dbReference type="NCBI Taxonomy" id="1179773"/>
    <lineage>
        <taxon>Bacteria</taxon>
        <taxon>Bacillati</taxon>
        <taxon>Actinomycetota</taxon>
        <taxon>Actinomycetes</taxon>
        <taxon>Pseudonocardiales</taxon>
        <taxon>Pseudonocardiaceae</taxon>
        <taxon>Saccharothrix</taxon>
    </lineage>
</organism>
<evidence type="ECO:0000256" key="12">
    <source>
        <dbReference type="ARBA" id="ARBA00044550"/>
    </source>
</evidence>
<sequence length="921" mass="98417">MGDRGAVVARQQLHAVGGQARGLQRVAQDRDQRGVRVLGGGRAAQQGGVAGLQRQAGGVDGDVRAGLVDHADHAHRDAHLPQLQAVRQDRAAQHLAHRVGEAGHGLQALGHAVDPLLGEREPVHQALGQTRRAAGLDVLGVRLQDLLGPRAQRGGHLVQRGVLALAGGQDELVGGDSGAPGGGVHLFAQVVSHENRLRSPGRGCRRGSQCPGGRRRFRVVVPLCHGGPVDEMALREQAEERLRALAGPQAALREDQWTAIRALVSERRRALVVQRTGWGKSAVYFIATALLRSLGEGPTVIVSPLLALMRNQVDAAARAGVHAATINSANTDQWQDVQDRVTSGEIDVLLVSPERLNNPDFRDSVLPSLTSSAGLLVVDEAHCISDWGHDFRPDYRRLRTLLTELPAGVPVLATTATANDRVVRDVADQLGLGAGSDTLVLRGPLDRASLRLAAVRLPTAEARLGWLAEQLDRLPGSGIIYTLTVASADDVAAFLRERGYPVAAYSGRTDPAERQRAEEDLLANRVKALVATSALGMGFDKPDLGFVVHLGAPPSPIAYYQQIGRAGRGVERAEVLLLPGPEDRDIWAYFASLAFPPEQVVRQVLDALADAGRTLSTAALEPMVELSRTRLEVVLKVLDVDGAVRRVRGGWESTGRAWSYDEERYGRIAEARKVEQQAVLDYLATTGCRMEFLLRQLDDPHAAPCGRCDNCTGSGWSAEVSPDAASAARERLLRPGVEVEPRKQWPTGMAAVGVDLSGRIPAGEAAGTGRALGRLTDIGWGNRLRSLFAGDDQEVPEDVFAACVKVLAAWGWDQRPVGVVTVGSRSRPRLVGSFGHQLSTVGRLPLLGEVWLGEAVRRANSAQRLAGLVQSADVPDLSTVDGPVLLVDDRIDTGWTMTVAARLLRRAGAPAVLPFALAVTA</sequence>
<dbReference type="Gene3D" id="3.40.50.300">
    <property type="entry name" value="P-loop containing nucleotide triphosphate hydrolases"/>
    <property type="match status" value="2"/>
</dbReference>
<evidence type="ECO:0000256" key="11">
    <source>
        <dbReference type="ARBA" id="ARBA00044535"/>
    </source>
</evidence>
<keyword evidence="2" id="KW-0479">Metal-binding</keyword>
<dbReference type="GO" id="GO:0009378">
    <property type="term" value="F:four-way junction helicase activity"/>
    <property type="evidence" value="ECO:0007669"/>
    <property type="project" value="TreeGrafter"/>
</dbReference>
<dbReference type="InterPro" id="IPR032284">
    <property type="entry name" value="RecQ_Zn-bd"/>
</dbReference>
<dbReference type="eggNOG" id="COG0514">
    <property type="taxonomic scope" value="Bacteria"/>
</dbReference>
<dbReference type="InterPro" id="IPR001650">
    <property type="entry name" value="Helicase_C-like"/>
</dbReference>
<keyword evidence="3" id="KW-0547">Nucleotide-binding</keyword>
<dbReference type="HOGENOM" id="CLU_001103_5_0_11"/>
<dbReference type="PROSITE" id="PS51194">
    <property type="entry name" value="HELICASE_CTER"/>
    <property type="match status" value="1"/>
</dbReference>
<dbReference type="InterPro" id="IPR027417">
    <property type="entry name" value="P-loop_NTPase"/>
</dbReference>
<dbReference type="EMBL" id="HE804045">
    <property type="protein sequence ID" value="CCH28753.1"/>
    <property type="molecule type" value="Genomic_DNA"/>
</dbReference>
<dbReference type="AlphaFoldDB" id="K0JX15"/>
<evidence type="ECO:0000256" key="8">
    <source>
        <dbReference type="ARBA" id="ARBA00023235"/>
    </source>
</evidence>
<evidence type="ECO:0000256" key="9">
    <source>
        <dbReference type="ARBA" id="ARBA00034617"/>
    </source>
</evidence>
<feature type="domain" description="Helicase ATP-binding" evidence="13">
    <location>
        <begin position="261"/>
        <end position="436"/>
    </location>
</feature>
<dbReference type="NCBIfam" id="TIGR00614">
    <property type="entry name" value="recQ_fam"/>
    <property type="match status" value="1"/>
</dbReference>
<keyword evidence="8" id="KW-0413">Isomerase</keyword>
<dbReference type="GO" id="GO:0043138">
    <property type="term" value="F:3'-5' DNA helicase activity"/>
    <property type="evidence" value="ECO:0007669"/>
    <property type="project" value="UniProtKB-EC"/>
</dbReference>
<dbReference type="Pfam" id="PF00270">
    <property type="entry name" value="DEAD"/>
    <property type="match status" value="1"/>
</dbReference>
<keyword evidence="7" id="KW-0238">DNA-binding</keyword>
<keyword evidence="5 15" id="KW-0347">Helicase</keyword>
<dbReference type="InterPro" id="IPR029057">
    <property type="entry name" value="PRTase-like"/>
</dbReference>
<dbReference type="Gene3D" id="3.40.50.2020">
    <property type="match status" value="1"/>
</dbReference>
<evidence type="ECO:0000256" key="6">
    <source>
        <dbReference type="ARBA" id="ARBA00022840"/>
    </source>
</evidence>
<dbReference type="GO" id="GO:0003677">
    <property type="term" value="F:DNA binding"/>
    <property type="evidence" value="ECO:0007669"/>
    <property type="project" value="UniProtKB-KW"/>
</dbReference>
<evidence type="ECO:0000256" key="7">
    <source>
        <dbReference type="ARBA" id="ARBA00023125"/>
    </source>
</evidence>
<dbReference type="Pfam" id="PF16124">
    <property type="entry name" value="RecQ_Zn_bind"/>
    <property type="match status" value="1"/>
</dbReference>
<dbReference type="PROSITE" id="PS51192">
    <property type="entry name" value="HELICASE_ATP_BIND_1"/>
    <property type="match status" value="1"/>
</dbReference>
<protein>
    <recommendedName>
        <fullName evidence="11">ATP-dependent DNA helicase RecQ</fullName>
        <ecNumber evidence="10">5.6.2.4</ecNumber>
    </recommendedName>
    <alternativeName>
        <fullName evidence="12">DNA 3'-5' helicase RecQ</fullName>
    </alternativeName>
</protein>
<dbReference type="InterPro" id="IPR014001">
    <property type="entry name" value="Helicase_ATP-bd"/>
</dbReference>
<dbReference type="GO" id="GO:0005524">
    <property type="term" value="F:ATP binding"/>
    <property type="evidence" value="ECO:0007669"/>
    <property type="project" value="UniProtKB-KW"/>
</dbReference>
<dbReference type="KEGG" id="sesp:BN6_14300"/>
<evidence type="ECO:0000259" key="13">
    <source>
        <dbReference type="PROSITE" id="PS51192"/>
    </source>
</evidence>
<feature type="domain" description="Helicase C-terminal" evidence="14">
    <location>
        <begin position="466"/>
        <end position="616"/>
    </location>
</feature>
<dbReference type="InterPro" id="IPR004589">
    <property type="entry name" value="DNA_helicase_ATP-dep_RecQ"/>
</dbReference>
<dbReference type="Gene3D" id="1.10.10.10">
    <property type="entry name" value="Winged helix-like DNA-binding domain superfamily/Winged helix DNA-binding domain"/>
    <property type="match status" value="1"/>
</dbReference>
<evidence type="ECO:0000256" key="10">
    <source>
        <dbReference type="ARBA" id="ARBA00034808"/>
    </source>
</evidence>
<dbReference type="GO" id="GO:0016787">
    <property type="term" value="F:hydrolase activity"/>
    <property type="evidence" value="ECO:0007669"/>
    <property type="project" value="UniProtKB-KW"/>
</dbReference>
<dbReference type="GO" id="GO:0006310">
    <property type="term" value="P:DNA recombination"/>
    <property type="evidence" value="ECO:0007669"/>
    <property type="project" value="InterPro"/>
</dbReference>
<dbReference type="SUPFAM" id="SSF53271">
    <property type="entry name" value="PRTase-like"/>
    <property type="match status" value="1"/>
</dbReference>
<dbReference type="PATRIC" id="fig|1179773.3.peg.1432"/>
<dbReference type="GO" id="GO:0046872">
    <property type="term" value="F:metal ion binding"/>
    <property type="evidence" value="ECO:0007669"/>
    <property type="project" value="UniProtKB-KW"/>
</dbReference>
<dbReference type="PANTHER" id="PTHR13710">
    <property type="entry name" value="DNA HELICASE RECQ FAMILY MEMBER"/>
    <property type="match status" value="1"/>
</dbReference>
<dbReference type="InterPro" id="IPR002464">
    <property type="entry name" value="DNA/RNA_helicase_DEAH_CS"/>
</dbReference>
<evidence type="ECO:0000313" key="15">
    <source>
        <dbReference type="EMBL" id="CCH28753.1"/>
    </source>
</evidence>
<accession>K0JX15</accession>
<evidence type="ECO:0000259" key="14">
    <source>
        <dbReference type="PROSITE" id="PS51194"/>
    </source>
</evidence>
<dbReference type="SMART" id="SM00490">
    <property type="entry name" value="HELICc"/>
    <property type="match status" value="1"/>
</dbReference>
<dbReference type="SMART" id="SM00487">
    <property type="entry name" value="DEXDc"/>
    <property type="match status" value="1"/>
</dbReference>
<dbReference type="Pfam" id="PF00271">
    <property type="entry name" value="Helicase_C"/>
    <property type="match status" value="1"/>
</dbReference>
<evidence type="ECO:0000256" key="3">
    <source>
        <dbReference type="ARBA" id="ARBA00022741"/>
    </source>
</evidence>
<dbReference type="GO" id="GO:0006281">
    <property type="term" value="P:DNA repair"/>
    <property type="evidence" value="ECO:0007669"/>
    <property type="project" value="TreeGrafter"/>
</dbReference>
<dbReference type="SUPFAM" id="SSF52540">
    <property type="entry name" value="P-loop containing nucleoside triphosphate hydrolases"/>
    <property type="match status" value="1"/>
</dbReference>
<reference evidence="15 16" key="1">
    <citation type="journal article" date="2012" name="BMC Genomics">
        <title>Complete genome sequence of Saccharothrix espanaensis DSM 44229T and comparison to the other completely sequenced Pseudonocardiaceae.</title>
        <authorList>
            <person name="Strobel T."/>
            <person name="Al-Dilaimi A."/>
            <person name="Blom J."/>
            <person name="Gessner A."/>
            <person name="Kalinowski J."/>
            <person name="Luzhetska M."/>
            <person name="Puhler A."/>
            <person name="Szczepanowski R."/>
            <person name="Bechthold A."/>
            <person name="Ruckert C."/>
        </authorList>
    </citation>
    <scope>NUCLEOTIDE SEQUENCE [LARGE SCALE GENOMIC DNA]</scope>
    <source>
        <strain evidence="16">ATCC 51144 / DSM 44229 / JCM 9112 / NBRC 15066 / NRRL 15764</strain>
    </source>
</reference>
<dbReference type="Proteomes" id="UP000006281">
    <property type="component" value="Chromosome"/>
</dbReference>
<gene>
    <name evidence="15" type="ordered locus">BN6_14300</name>
</gene>
<keyword evidence="4" id="KW-0378">Hydrolase</keyword>
<evidence type="ECO:0000313" key="16">
    <source>
        <dbReference type="Proteomes" id="UP000006281"/>
    </source>
</evidence>
<dbReference type="CDD" id="cd06223">
    <property type="entry name" value="PRTases_typeI"/>
    <property type="match status" value="1"/>
</dbReference>
<keyword evidence="16" id="KW-1185">Reference proteome</keyword>
<dbReference type="InterPro" id="IPR036388">
    <property type="entry name" value="WH-like_DNA-bd_sf"/>
</dbReference>
<evidence type="ECO:0000256" key="1">
    <source>
        <dbReference type="ARBA" id="ARBA00005446"/>
    </source>
</evidence>
<dbReference type="eggNOG" id="COG1040">
    <property type="taxonomic scope" value="Bacteria"/>
</dbReference>
<dbReference type="PROSITE" id="PS00690">
    <property type="entry name" value="DEAH_ATP_HELICASE"/>
    <property type="match status" value="1"/>
</dbReference>
<evidence type="ECO:0000256" key="4">
    <source>
        <dbReference type="ARBA" id="ARBA00022801"/>
    </source>
</evidence>
<dbReference type="PANTHER" id="PTHR13710:SF105">
    <property type="entry name" value="ATP-DEPENDENT DNA HELICASE Q1"/>
    <property type="match status" value="1"/>
</dbReference>
<dbReference type="EC" id="5.6.2.4" evidence="10"/>